<proteinExistence type="predicted"/>
<feature type="transmembrane region" description="Helical" evidence="2">
    <location>
        <begin position="206"/>
        <end position="227"/>
    </location>
</feature>
<dbReference type="AlphaFoldDB" id="A0A1Y6JXD9"/>
<feature type="transmembrane region" description="Helical" evidence="2">
    <location>
        <begin position="175"/>
        <end position="194"/>
    </location>
</feature>
<feature type="transmembrane region" description="Helical" evidence="2">
    <location>
        <begin position="247"/>
        <end position="266"/>
    </location>
</feature>
<evidence type="ECO:0000256" key="2">
    <source>
        <dbReference type="SAM" id="Phobius"/>
    </source>
</evidence>
<dbReference type="Proteomes" id="UP000195412">
    <property type="component" value="Chromosome I"/>
</dbReference>
<organism evidence="3 4">
    <name type="scientific">Levilactobacillus zymae</name>
    <dbReference type="NCBI Taxonomy" id="267363"/>
    <lineage>
        <taxon>Bacteria</taxon>
        <taxon>Bacillati</taxon>
        <taxon>Bacillota</taxon>
        <taxon>Bacilli</taxon>
        <taxon>Lactobacillales</taxon>
        <taxon>Lactobacillaceae</taxon>
        <taxon>Levilactobacillus</taxon>
    </lineage>
</organism>
<evidence type="ECO:0000313" key="4">
    <source>
        <dbReference type="Proteomes" id="UP000195412"/>
    </source>
</evidence>
<protein>
    <submittedName>
        <fullName evidence="3">Uncharacterized protein</fullName>
    </submittedName>
</protein>
<keyword evidence="2" id="KW-1133">Transmembrane helix</keyword>
<reference evidence="4" key="1">
    <citation type="submission" date="2017-05" db="EMBL/GenBank/DDBJ databases">
        <authorList>
            <person name="Papadimitriou K."/>
        </authorList>
    </citation>
    <scope>NUCLEOTIDE SEQUENCE [LARGE SCALE GENOMIC DNA]</scope>
    <source>
        <strain evidence="4">ACA-DC 3411</strain>
    </source>
</reference>
<name>A0A1Y6JXD9_9LACO</name>
<dbReference type="EMBL" id="LT854705">
    <property type="protein sequence ID" value="SMS14599.1"/>
    <property type="molecule type" value="Genomic_DNA"/>
</dbReference>
<feature type="transmembrane region" description="Helical" evidence="2">
    <location>
        <begin position="32"/>
        <end position="50"/>
    </location>
</feature>
<keyword evidence="2" id="KW-0812">Transmembrane</keyword>
<feature type="region of interest" description="Disordered" evidence="1">
    <location>
        <begin position="1"/>
        <end position="28"/>
    </location>
</feature>
<dbReference type="KEGG" id="lzy:LZ3411_1549"/>
<dbReference type="RefSeq" id="WP_087742197.1">
    <property type="nucleotide sequence ID" value="NZ_JBPWQU010000027.1"/>
</dbReference>
<sequence length="274" mass="28862">MSAESRMARYHFADEEPSQQQPKPTTYHRRPALARWGALLVLLLTVTLGLKLTVFNATYTAGVVSRSTVGEKVINRLNNDLNDLGVTGDPVTASVIQPYLAQGVTQLYGQETTTVDATELTNAISAQASSAGVTASSALTTQVTKQAQKLVTKAFNTSAMQEAAARLQRARQLNFYGLVAALLLLVVTLIYALSIHHFLGSLGPSLALGGLLTILVGLAGWLGLPLLVTTSTASVTALLTAVGHSSLSVVIFAGGAELILGLLVLLGHRTFRQA</sequence>
<accession>A0A1Y6JXD9</accession>
<evidence type="ECO:0000256" key="1">
    <source>
        <dbReference type="SAM" id="MobiDB-lite"/>
    </source>
</evidence>
<evidence type="ECO:0000313" key="3">
    <source>
        <dbReference type="EMBL" id="SMS14599.1"/>
    </source>
</evidence>
<gene>
    <name evidence="3" type="ORF">LZ3411_1549</name>
</gene>
<keyword evidence="2" id="KW-0472">Membrane</keyword>